<organism evidence="23 24">
    <name type="scientific">Marchantia polymorpha subsp. ruderalis</name>
    <dbReference type="NCBI Taxonomy" id="1480154"/>
    <lineage>
        <taxon>Eukaryota</taxon>
        <taxon>Viridiplantae</taxon>
        <taxon>Streptophyta</taxon>
        <taxon>Embryophyta</taxon>
        <taxon>Marchantiophyta</taxon>
        <taxon>Marchantiopsida</taxon>
        <taxon>Marchantiidae</taxon>
        <taxon>Marchantiales</taxon>
        <taxon>Marchantiaceae</taxon>
        <taxon>Marchantia</taxon>
    </lineage>
</organism>
<keyword evidence="11" id="KW-0456">Lyase</keyword>
<keyword evidence="12" id="KW-0449">Lipoprotein</keyword>
<evidence type="ECO:0000256" key="5">
    <source>
        <dbReference type="ARBA" id="ARBA00022989"/>
    </source>
</evidence>
<comment type="catalytic activity">
    <reaction evidence="16">
        <text>leukotriene C4 = leukotriene A4 + glutathione</text>
        <dbReference type="Rhea" id="RHEA:17617"/>
        <dbReference type="ChEBI" id="CHEBI:57463"/>
        <dbReference type="ChEBI" id="CHEBI:57925"/>
        <dbReference type="ChEBI" id="CHEBI:57973"/>
        <dbReference type="EC" id="4.4.1.20"/>
    </reaction>
    <physiologicalReaction direction="right-to-left" evidence="16">
        <dbReference type="Rhea" id="RHEA:17619"/>
    </physiologicalReaction>
</comment>
<keyword evidence="5 21" id="KW-1133">Transmembrane helix</keyword>
<evidence type="ECO:0000256" key="6">
    <source>
        <dbReference type="ARBA" id="ARBA00023002"/>
    </source>
</evidence>
<evidence type="ECO:0000313" key="24">
    <source>
        <dbReference type="Proteomes" id="UP000077202"/>
    </source>
</evidence>
<keyword evidence="8" id="KW-0496">Mitochondrion</keyword>
<comment type="catalytic activity">
    <reaction evidence="17">
        <text>15-deoxy-Delta(12,14)-prostaglandin J2 + glutathione = 15-deoxy-Delta(12,14)-prostaglandin J2-S-(R)-glutathione</text>
        <dbReference type="Rhea" id="RHEA:75963"/>
        <dbReference type="ChEBI" id="CHEBI:57925"/>
        <dbReference type="ChEBI" id="CHEBI:85236"/>
        <dbReference type="ChEBI" id="CHEBI:194498"/>
    </reaction>
    <physiologicalReaction direction="left-to-right" evidence="17">
        <dbReference type="Rhea" id="RHEA:75964"/>
    </physiologicalReaction>
</comment>
<reference evidence="22" key="2">
    <citation type="journal article" date="2019" name="Curr. Biol.">
        <title>Chromatin organization in early land plants reveals an ancestral association between H3K27me3, transposons, and constitutive heterochromatin.</title>
        <authorList>
            <person name="Montgomery S.A."/>
            <person name="Tanizawa Y."/>
            <person name="Galik B."/>
            <person name="Wang N."/>
            <person name="Ito T."/>
            <person name="Mochizuki T."/>
            <person name="Akimcheva S."/>
            <person name="Bowman J."/>
            <person name="Cognat V."/>
            <person name="Drouard L."/>
            <person name="Ekker H."/>
            <person name="Houng S."/>
            <person name="Kohchi T."/>
            <person name="Lin S."/>
            <person name="Liu L.D."/>
            <person name="Nakamura Y."/>
            <person name="Valeeva L.R."/>
            <person name="Shakirov E.V."/>
            <person name="Shippen D.E."/>
            <person name="Wei W."/>
            <person name="Yagura M."/>
            <person name="Yamaoka S."/>
            <person name="Yamato K.T."/>
            <person name="Liu C."/>
            <person name="Berger F."/>
        </authorList>
    </citation>
    <scope>NUCLEOTIDE SEQUENCE [LARGE SCALE GENOMIC DNA]</scope>
    <source>
        <strain evidence="22">Tak-1</strain>
    </source>
</reference>
<dbReference type="InterPro" id="IPR023352">
    <property type="entry name" value="MAPEG-like_dom_sf"/>
</dbReference>
<reference evidence="25" key="3">
    <citation type="journal article" date="2020" name="Curr. Biol.">
        <title>Chromatin organization in early land plants reveals an ancestral association between H3K27me3, transposons, and constitutive heterochromatin.</title>
        <authorList>
            <person name="Montgomery S.A."/>
            <person name="Tanizawa Y."/>
            <person name="Galik B."/>
            <person name="Wang N."/>
            <person name="Ito T."/>
            <person name="Mochizuki T."/>
            <person name="Akimcheva S."/>
            <person name="Bowman J.L."/>
            <person name="Cognat V."/>
            <person name="Marechal-Drouard L."/>
            <person name="Ekker H."/>
            <person name="Hong S.F."/>
            <person name="Kohchi T."/>
            <person name="Lin S.S."/>
            <person name="Liu L.D."/>
            <person name="Nakamura Y."/>
            <person name="Valeeva L.R."/>
            <person name="Shakirov E.V."/>
            <person name="Shippen D.E."/>
            <person name="Wei W.L."/>
            <person name="Yagura M."/>
            <person name="Yamaoka S."/>
            <person name="Yamato K.T."/>
            <person name="Liu C."/>
            <person name="Berger F."/>
        </authorList>
    </citation>
    <scope>NUCLEOTIDE SEQUENCE [LARGE SCALE GENOMIC DNA]</scope>
    <source>
        <strain evidence="25">Tak-1</strain>
    </source>
</reference>
<evidence type="ECO:0000256" key="10">
    <source>
        <dbReference type="ARBA" id="ARBA00023139"/>
    </source>
</evidence>
<evidence type="ECO:0000256" key="2">
    <source>
        <dbReference type="ARBA" id="ARBA00022679"/>
    </source>
</evidence>
<comment type="pathway">
    <text evidence="13">Lipid metabolism; leukotriene C4 biosynthesis.</text>
</comment>
<dbReference type="InterPro" id="IPR001129">
    <property type="entry name" value="Membr-assoc_MAPEG"/>
</dbReference>
<dbReference type="Gene3D" id="1.20.120.550">
    <property type="entry name" value="Membrane associated eicosanoid/glutathione metabolism-like domain"/>
    <property type="match status" value="1"/>
</dbReference>
<dbReference type="InterPro" id="IPR050997">
    <property type="entry name" value="MAPEG"/>
</dbReference>
<evidence type="ECO:0000256" key="14">
    <source>
        <dbReference type="ARBA" id="ARBA00037916"/>
    </source>
</evidence>
<dbReference type="GO" id="GO:0006691">
    <property type="term" value="P:leukotriene metabolic process"/>
    <property type="evidence" value="ECO:0007669"/>
    <property type="project" value="UniProtKB-ARBA"/>
</dbReference>
<dbReference type="Proteomes" id="UP000077202">
    <property type="component" value="Unassembled WGS sequence"/>
</dbReference>
<evidence type="ECO:0000256" key="9">
    <source>
        <dbReference type="ARBA" id="ARBA00023136"/>
    </source>
</evidence>
<evidence type="ECO:0000256" key="20">
    <source>
        <dbReference type="ARBA" id="ARBA00076908"/>
    </source>
</evidence>
<dbReference type="SUPFAM" id="SSF161084">
    <property type="entry name" value="MAPEG domain-like"/>
    <property type="match status" value="1"/>
</dbReference>
<evidence type="ECO:0000313" key="22">
    <source>
        <dbReference type="EMBL" id="BBN14894.1"/>
    </source>
</evidence>
<dbReference type="PANTHER" id="PTHR10250:SF26">
    <property type="entry name" value="GLUTATHIONE S-TRANSFERASE 3, MITOCHONDRIAL"/>
    <property type="match status" value="1"/>
</dbReference>
<dbReference type="Pfam" id="PF01124">
    <property type="entry name" value="MAPEG"/>
    <property type="match status" value="1"/>
</dbReference>
<evidence type="ECO:0000313" key="23">
    <source>
        <dbReference type="EMBL" id="OAE30228.1"/>
    </source>
</evidence>
<evidence type="ECO:0000256" key="18">
    <source>
        <dbReference type="ARBA" id="ARBA00069748"/>
    </source>
</evidence>
<keyword evidence="2" id="KW-0808">Transferase</keyword>
<dbReference type="PANTHER" id="PTHR10250">
    <property type="entry name" value="MICROSOMAL GLUTATHIONE S-TRANSFERASE"/>
    <property type="match status" value="1"/>
</dbReference>
<evidence type="ECO:0000256" key="13">
    <source>
        <dbReference type="ARBA" id="ARBA00037884"/>
    </source>
</evidence>
<evidence type="ECO:0000256" key="3">
    <source>
        <dbReference type="ARBA" id="ARBA00022692"/>
    </source>
</evidence>
<feature type="transmembrane region" description="Helical" evidence="21">
    <location>
        <begin position="119"/>
        <end position="146"/>
    </location>
</feature>
<evidence type="ECO:0000256" key="16">
    <source>
        <dbReference type="ARBA" id="ARBA00049298"/>
    </source>
</evidence>
<comment type="pathway">
    <text evidence="14">Lipid metabolism; arachidonate metabolism.</text>
</comment>
<dbReference type="GO" id="GO:0004464">
    <property type="term" value="F:leukotriene-C4 synthase activity"/>
    <property type="evidence" value="ECO:0007669"/>
    <property type="project" value="UniProtKB-EC"/>
</dbReference>
<evidence type="ECO:0000256" key="8">
    <source>
        <dbReference type="ARBA" id="ARBA00023128"/>
    </source>
</evidence>
<keyword evidence="7" id="KW-0443">Lipid metabolism</keyword>
<dbReference type="FunFam" id="1.20.120.550:FF:000004">
    <property type="entry name" value="Microsomal glutathione S-transferase 3"/>
    <property type="match status" value="1"/>
</dbReference>
<evidence type="ECO:0000256" key="17">
    <source>
        <dbReference type="ARBA" id="ARBA00051411"/>
    </source>
</evidence>
<evidence type="ECO:0000256" key="12">
    <source>
        <dbReference type="ARBA" id="ARBA00023288"/>
    </source>
</evidence>
<dbReference type="EMBL" id="AP019871">
    <property type="protein sequence ID" value="BBN14894.1"/>
    <property type="molecule type" value="Genomic_DNA"/>
</dbReference>
<keyword evidence="4" id="KW-1000">Mitochondrion outer membrane</keyword>
<feature type="transmembrane region" description="Helical" evidence="21">
    <location>
        <begin position="166"/>
        <end position="185"/>
    </location>
</feature>
<dbReference type="GO" id="GO:0005635">
    <property type="term" value="C:nuclear envelope"/>
    <property type="evidence" value="ECO:0007669"/>
    <property type="project" value="TreeGrafter"/>
</dbReference>
<evidence type="ECO:0000256" key="7">
    <source>
        <dbReference type="ARBA" id="ARBA00023098"/>
    </source>
</evidence>
<dbReference type="GO" id="GO:0006629">
    <property type="term" value="P:lipid metabolic process"/>
    <property type="evidence" value="ECO:0007669"/>
    <property type="project" value="UniProtKB-KW"/>
</dbReference>
<evidence type="ECO:0000256" key="15">
    <source>
        <dbReference type="ARBA" id="ARBA00039056"/>
    </source>
</evidence>
<evidence type="ECO:0000313" key="25">
    <source>
        <dbReference type="Proteomes" id="UP001162541"/>
    </source>
</evidence>
<keyword evidence="3 21" id="KW-0812">Transmembrane</keyword>
<gene>
    <name evidence="23" type="ORF">AXG93_4295s1840</name>
    <name evidence="22" type="ORF">Mp_6g15370</name>
</gene>
<accession>A0A176WAM9</accession>
<dbReference type="GO" id="GO:0005783">
    <property type="term" value="C:endoplasmic reticulum"/>
    <property type="evidence" value="ECO:0007669"/>
    <property type="project" value="TreeGrafter"/>
</dbReference>
<dbReference type="AlphaFoldDB" id="A0A176WAM9"/>
<keyword evidence="24" id="KW-1185">Reference proteome</keyword>
<evidence type="ECO:0000256" key="21">
    <source>
        <dbReference type="SAM" id="Phobius"/>
    </source>
</evidence>
<evidence type="ECO:0000256" key="19">
    <source>
        <dbReference type="ARBA" id="ARBA00075145"/>
    </source>
</evidence>
<keyword evidence="10" id="KW-0564">Palmitate</keyword>
<proteinExistence type="predicted"/>
<dbReference type="EMBL" id="LVLJ01001351">
    <property type="protein sequence ID" value="OAE30228.1"/>
    <property type="molecule type" value="Genomic_DNA"/>
</dbReference>
<name>A0A176WAM9_MARPO</name>
<evidence type="ECO:0000256" key="4">
    <source>
        <dbReference type="ARBA" id="ARBA00022787"/>
    </source>
</evidence>
<protein>
    <recommendedName>
        <fullName evidence="18">Glutathione S-transferase 3, mitochondrial</fullName>
        <ecNumber evidence="15">4.4.1.20</ecNumber>
    </recommendedName>
    <alternativeName>
        <fullName evidence="19">Glutathione peroxidase MGST3</fullName>
    </alternativeName>
    <alternativeName>
        <fullName evidence="20">LTC4 synthase MGST3</fullName>
    </alternativeName>
</protein>
<reference evidence="23 24" key="1">
    <citation type="submission" date="2016-03" db="EMBL/GenBank/DDBJ databases">
        <title>Mechanisms controlling the formation of the plant cell surface in tip-growing cells are functionally conserved among land plants.</title>
        <authorList>
            <person name="Honkanen S."/>
            <person name="Jones V.A."/>
            <person name="Morieri G."/>
            <person name="Champion C."/>
            <person name="Hetherington A.J."/>
            <person name="Kelly S."/>
            <person name="Saint-Marcoux D."/>
            <person name="Proust H."/>
            <person name="Prescott H."/>
            <person name="Dolan L."/>
        </authorList>
    </citation>
    <scope>NUCLEOTIDE SEQUENCE [LARGE SCALE GENOMIC DNA]</scope>
    <source>
        <strain evidence="24">cv. Tak-1 and cv. Tak-2</strain>
        <tissue evidence="23">Whole gametophyte</tissue>
    </source>
</reference>
<evidence type="ECO:0000256" key="11">
    <source>
        <dbReference type="ARBA" id="ARBA00023239"/>
    </source>
</evidence>
<dbReference type="Proteomes" id="UP001162541">
    <property type="component" value="Chromosome 6"/>
</dbReference>
<dbReference type="GO" id="GO:0005741">
    <property type="term" value="C:mitochondrial outer membrane"/>
    <property type="evidence" value="ECO:0007669"/>
    <property type="project" value="UniProtKB-SubCell"/>
</dbReference>
<dbReference type="EC" id="4.4.1.20" evidence="15"/>
<dbReference type="GO" id="GO:0004364">
    <property type="term" value="F:glutathione transferase activity"/>
    <property type="evidence" value="ECO:0007669"/>
    <property type="project" value="TreeGrafter"/>
</dbReference>
<comment type="subcellular location">
    <subcellularLocation>
        <location evidence="1">Mitochondrion outer membrane</location>
        <topology evidence="1">Multi-pass membrane protein</topology>
    </subcellularLocation>
</comment>
<evidence type="ECO:0000256" key="1">
    <source>
        <dbReference type="ARBA" id="ARBA00004374"/>
    </source>
</evidence>
<sequence length="194" mass="20788">MATTMMLRVAPNVGALSSSSSSQSLMGSPLTARSAAPSLRRARTSGLVVKAAAPVPLPAEYGYVVLTAASSYVLVQWQAIQVSMQRRKSGIQYPKMYEDADPSVFNCYQRAHQNTLESYPAFLALLLAGGLAYPITSAAFGMLWVVGRVVYSLGYYTGDPKNRLKGAFNFFGLFGLLGTCLVFGARQIGMLPIG</sequence>
<keyword evidence="9 21" id="KW-0472">Membrane</keyword>
<keyword evidence="6" id="KW-0560">Oxidoreductase</keyword>
<dbReference type="GO" id="GO:0004602">
    <property type="term" value="F:glutathione peroxidase activity"/>
    <property type="evidence" value="ECO:0007669"/>
    <property type="project" value="TreeGrafter"/>
</dbReference>